<feature type="compositionally biased region" description="Polar residues" evidence="8">
    <location>
        <begin position="206"/>
        <end position="216"/>
    </location>
</feature>
<evidence type="ECO:0000256" key="4">
    <source>
        <dbReference type="ARBA" id="ARBA00022525"/>
    </source>
</evidence>
<evidence type="ECO:0000256" key="3">
    <source>
        <dbReference type="ARBA" id="ARBA00022512"/>
    </source>
</evidence>
<dbReference type="PANTHER" id="PTHR16631:SF24">
    <property type="entry name" value="FAMILY 17 GLUCOSIDASE SCW11-RELATED"/>
    <property type="match status" value="1"/>
</dbReference>
<dbReference type="Proteomes" id="UP000190831">
    <property type="component" value="Chromosome D"/>
</dbReference>
<dbReference type="OMA" id="VVCPYAT"/>
<dbReference type="GO" id="GO:0009986">
    <property type="term" value="C:cell surface"/>
    <property type="evidence" value="ECO:0007669"/>
    <property type="project" value="TreeGrafter"/>
</dbReference>
<evidence type="ECO:0000256" key="9">
    <source>
        <dbReference type="SAM" id="SignalP"/>
    </source>
</evidence>
<evidence type="ECO:0000256" key="1">
    <source>
        <dbReference type="ARBA" id="ARBA00004191"/>
    </source>
</evidence>
<evidence type="ECO:0000256" key="8">
    <source>
        <dbReference type="SAM" id="MobiDB-lite"/>
    </source>
</evidence>
<comment type="subcellular location">
    <subcellularLocation>
        <location evidence="1">Secreted</location>
        <location evidence="1">Cell wall</location>
    </subcellularLocation>
</comment>
<keyword evidence="11" id="KW-1185">Reference proteome</keyword>
<feature type="compositionally biased region" description="Low complexity" evidence="8">
    <location>
        <begin position="155"/>
        <end position="205"/>
    </location>
</feature>
<dbReference type="AlphaFoldDB" id="A0A1G4MAW4"/>
<dbReference type="Gene3D" id="3.20.20.80">
    <property type="entry name" value="Glycosidases"/>
    <property type="match status" value="1"/>
</dbReference>
<feature type="chain" id="PRO_5009237266" evidence="9">
    <location>
        <begin position="30"/>
        <end position="535"/>
    </location>
</feature>
<keyword evidence="5 9" id="KW-0732">Signal</keyword>
<evidence type="ECO:0000313" key="11">
    <source>
        <dbReference type="Proteomes" id="UP000190831"/>
    </source>
</evidence>
<keyword evidence="6" id="KW-0378">Hydrolase</keyword>
<evidence type="ECO:0000256" key="5">
    <source>
        <dbReference type="ARBA" id="ARBA00022729"/>
    </source>
</evidence>
<evidence type="ECO:0000256" key="2">
    <source>
        <dbReference type="ARBA" id="ARBA00008773"/>
    </source>
</evidence>
<sequence length="535" mass="55235">MSFANHGKMPGPTIFVLLMLFICTQLTTAFPVLNALPKRQIVTRVHTASTTNTVTDVYSTTTEVVVAPTVEFIISGDVTMTTTLPLADGSVPTVAPSATITVQLAAASVGNNPAATTSSQCETTITYGGSSAILTKTVSAIPTNVVETTNTVSNTYNSGSNSVSSSANPSANGNDAATSTTSAAAQGSQGTTTYSSSEVTETEPTANTETSSNTNVAFTAADSTTQATSSPEISSTASSATSASSTSQASTALSSGVSTTATKSSGSISGSPTALVYSPYNNDNSCKGSSDVYSDLQFIQSKGVSKIRIYGTDCNSLETVLSAAKDLGLKVNQGLWIGSSGVDSIDDSVSDLVNYGQSNGWDVFDFITIGNEAVLSGYCTVDELISKISTVRQTIEAAGYSGKFTTSEAPVTFENYPSLCTEADIDFVGINTHAYFDENSSADTAGSFVVGQQALIKKVCGTSNVVITETGYPSSGVQNGGNIPSPENQVIAVQDILDETGEQVTILSTFNDYWKQPGTYGIEQYFGIGDDLSTV</sequence>
<gene>
    <name evidence="10" type="ORF">LAFE_0D03686G</name>
</gene>
<accession>A0A1G4MAW4</accession>
<keyword evidence="4" id="KW-0964">Secreted</keyword>
<dbReference type="OrthoDB" id="4082933at2759"/>
<evidence type="ECO:0000256" key="7">
    <source>
        <dbReference type="ARBA" id="ARBA00023295"/>
    </source>
</evidence>
<name>A0A1G4MAW4_LACFM</name>
<dbReference type="GO" id="GO:0005576">
    <property type="term" value="C:extracellular region"/>
    <property type="evidence" value="ECO:0007669"/>
    <property type="project" value="TreeGrafter"/>
</dbReference>
<dbReference type="EMBL" id="LT598492">
    <property type="protein sequence ID" value="SCW01037.1"/>
    <property type="molecule type" value="Genomic_DNA"/>
</dbReference>
<comment type="similarity">
    <text evidence="2">Belongs to the glycosyl hydrolase 17 family.</text>
</comment>
<dbReference type="GO" id="GO:0005975">
    <property type="term" value="P:carbohydrate metabolic process"/>
    <property type="evidence" value="ECO:0007669"/>
    <property type="project" value="InterPro"/>
</dbReference>
<evidence type="ECO:0000256" key="6">
    <source>
        <dbReference type="ARBA" id="ARBA00022801"/>
    </source>
</evidence>
<dbReference type="InterPro" id="IPR050732">
    <property type="entry name" value="Beta-glucan_modifiers"/>
</dbReference>
<dbReference type="PANTHER" id="PTHR16631">
    <property type="entry name" value="GLUCAN 1,3-BETA-GLUCOSIDASE"/>
    <property type="match status" value="1"/>
</dbReference>
<dbReference type="GO" id="GO:0042973">
    <property type="term" value="F:glucan endo-1,3-beta-D-glucosidase activity"/>
    <property type="evidence" value="ECO:0007669"/>
    <property type="project" value="TreeGrafter"/>
</dbReference>
<dbReference type="GO" id="GO:0009277">
    <property type="term" value="C:fungal-type cell wall"/>
    <property type="evidence" value="ECO:0007669"/>
    <property type="project" value="TreeGrafter"/>
</dbReference>
<protein>
    <submittedName>
        <fullName evidence="10">LAFE_0D03686g1_1</fullName>
    </submittedName>
</protein>
<feature type="region of interest" description="Disordered" evidence="8">
    <location>
        <begin position="155"/>
        <end position="248"/>
    </location>
</feature>
<keyword evidence="7" id="KW-0326">Glycosidase</keyword>
<proteinExistence type="inferred from homology"/>
<reference evidence="10 11" key="1">
    <citation type="submission" date="2016-03" db="EMBL/GenBank/DDBJ databases">
        <authorList>
            <person name="Devillers H."/>
        </authorList>
    </citation>
    <scope>NUCLEOTIDE SEQUENCE [LARGE SCALE GENOMIC DNA]</scope>
    <source>
        <strain evidence="10">CBS 6772</strain>
    </source>
</reference>
<dbReference type="FunFam" id="3.20.20.80:FF:000160">
    <property type="entry name" value="Probable beta-glucosidase btgE"/>
    <property type="match status" value="1"/>
</dbReference>
<evidence type="ECO:0000313" key="10">
    <source>
        <dbReference type="EMBL" id="SCW01037.1"/>
    </source>
</evidence>
<dbReference type="GO" id="GO:0071555">
    <property type="term" value="P:cell wall organization"/>
    <property type="evidence" value="ECO:0007669"/>
    <property type="project" value="TreeGrafter"/>
</dbReference>
<feature type="compositionally biased region" description="Low complexity" evidence="8">
    <location>
        <begin position="217"/>
        <end position="248"/>
    </location>
</feature>
<feature type="signal peptide" evidence="9">
    <location>
        <begin position="1"/>
        <end position="29"/>
    </location>
</feature>
<dbReference type="SUPFAM" id="SSF51445">
    <property type="entry name" value="(Trans)glycosidases"/>
    <property type="match status" value="1"/>
</dbReference>
<dbReference type="PROSITE" id="PS00587">
    <property type="entry name" value="GLYCOSYL_HYDROL_F17"/>
    <property type="match status" value="1"/>
</dbReference>
<dbReference type="InterPro" id="IPR000490">
    <property type="entry name" value="Glyco_hydro_17"/>
</dbReference>
<organism evidence="10 11">
    <name type="scientific">Lachancea fermentati</name>
    <name type="common">Zygosaccharomyces fermentati</name>
    <dbReference type="NCBI Taxonomy" id="4955"/>
    <lineage>
        <taxon>Eukaryota</taxon>
        <taxon>Fungi</taxon>
        <taxon>Dikarya</taxon>
        <taxon>Ascomycota</taxon>
        <taxon>Saccharomycotina</taxon>
        <taxon>Saccharomycetes</taxon>
        <taxon>Saccharomycetales</taxon>
        <taxon>Saccharomycetaceae</taxon>
        <taxon>Lachancea</taxon>
    </lineage>
</organism>
<dbReference type="InterPro" id="IPR017853">
    <property type="entry name" value="GH"/>
</dbReference>
<keyword evidence="3" id="KW-0134">Cell wall</keyword>
<dbReference type="STRING" id="4955.A0A1G4MAW4"/>